<dbReference type="AlphaFoldDB" id="A0AAF3FJF5"/>
<dbReference type="PANTHER" id="PTHR43880">
    <property type="entry name" value="ALCOHOL DEHYDROGENASE"/>
    <property type="match status" value="1"/>
</dbReference>
<feature type="domain" description="Alcohol dehydrogenase-like C-terminal" evidence="7">
    <location>
        <begin position="228"/>
        <end position="353"/>
    </location>
</feature>
<dbReference type="Pfam" id="PF00107">
    <property type="entry name" value="ADH_zinc_N"/>
    <property type="match status" value="1"/>
</dbReference>
<keyword evidence="5" id="KW-0520">NAD</keyword>
<keyword evidence="3" id="KW-0862">Zinc</keyword>
<protein>
    <submittedName>
        <fullName evidence="10">Alcohol dehydrogenase</fullName>
    </submittedName>
</protein>
<comment type="cofactor">
    <cofactor evidence="1">
        <name>Zn(2+)</name>
        <dbReference type="ChEBI" id="CHEBI:29105"/>
    </cofactor>
</comment>
<evidence type="ECO:0000313" key="10">
    <source>
        <dbReference type="WBParaSite" id="MBELARI_LOCUS7235"/>
    </source>
</evidence>
<dbReference type="Pfam" id="PF08240">
    <property type="entry name" value="ADH_N"/>
    <property type="match status" value="1"/>
</dbReference>
<dbReference type="WBParaSite" id="MBELARI_LOCUS7235">
    <property type="protein sequence ID" value="MBELARI_LOCUS7235"/>
    <property type="gene ID" value="MBELARI_LOCUS7235"/>
</dbReference>
<sequence length="403" mass="43838">MFEGLLACDPSGPREKREMKMDEGNDFEGKPISCKALVIWSPKNIKVEEVEVLPPKAGEVRIKILYNALCHTDIALINGWVTEAKFPTIPGHEATAEVESVGEGVKGFEKGDIVILTPFPQCKKCEMCKSGETNLCEEMDLNVLTMAMADGTTRFKCKGKEVFHAFGLSAFSEYSVVREIALAKINPNAPVDKACLVGCGIATGYGASINTAQIREGDTVAVIGLGCIGLSAIHGAKHAGAKEIIGIDKNPKKFDAAKKMGATQCLNPKDCPYGTEFSEWFIQNFGAVDKSLECVGDVNCMRWAVEIVKKGWGRAVILGVQPPADKLTIAPTLLLEGRTIVGGCVGDWHTVDEFPMLVEKVCKGEIETDPMITHHFRLNEFQDAVRQMDKGNCIRAVFELSSH</sequence>
<dbReference type="InterPro" id="IPR011032">
    <property type="entry name" value="GroES-like_sf"/>
</dbReference>
<dbReference type="GO" id="GO:0051903">
    <property type="term" value="F:S-(hydroxymethyl)glutathione dehydrogenase [NAD(P)+] activity"/>
    <property type="evidence" value="ECO:0007669"/>
    <property type="project" value="TreeGrafter"/>
</dbReference>
<evidence type="ECO:0000259" key="7">
    <source>
        <dbReference type="Pfam" id="PF00107"/>
    </source>
</evidence>
<dbReference type="InterPro" id="IPR036291">
    <property type="entry name" value="NAD(P)-bd_dom_sf"/>
</dbReference>
<dbReference type="Gene3D" id="3.40.50.720">
    <property type="entry name" value="NAD(P)-binding Rossmann-like Domain"/>
    <property type="match status" value="1"/>
</dbReference>
<keyword evidence="2" id="KW-0479">Metal-binding</keyword>
<evidence type="ECO:0000256" key="2">
    <source>
        <dbReference type="ARBA" id="ARBA00022723"/>
    </source>
</evidence>
<accession>A0AAF3FJF5</accession>
<dbReference type="SUPFAM" id="SSF50129">
    <property type="entry name" value="GroES-like"/>
    <property type="match status" value="2"/>
</dbReference>
<keyword evidence="9" id="KW-1185">Reference proteome</keyword>
<reference evidence="10" key="1">
    <citation type="submission" date="2024-02" db="UniProtKB">
        <authorList>
            <consortium name="WormBaseParasite"/>
        </authorList>
    </citation>
    <scope>IDENTIFICATION</scope>
</reference>
<dbReference type="FunFam" id="3.40.50.720:FF:000003">
    <property type="entry name" value="S-(hydroxymethyl)glutathione dehydrogenase"/>
    <property type="match status" value="1"/>
</dbReference>
<evidence type="ECO:0000256" key="1">
    <source>
        <dbReference type="ARBA" id="ARBA00001947"/>
    </source>
</evidence>
<feature type="region of interest" description="Disordered" evidence="6">
    <location>
        <begin position="1"/>
        <end position="24"/>
    </location>
</feature>
<dbReference type="PANTHER" id="PTHR43880:SF12">
    <property type="entry name" value="ALCOHOL DEHYDROGENASE CLASS-3"/>
    <property type="match status" value="1"/>
</dbReference>
<organism evidence="9 10">
    <name type="scientific">Mesorhabditis belari</name>
    <dbReference type="NCBI Taxonomy" id="2138241"/>
    <lineage>
        <taxon>Eukaryota</taxon>
        <taxon>Metazoa</taxon>
        <taxon>Ecdysozoa</taxon>
        <taxon>Nematoda</taxon>
        <taxon>Chromadorea</taxon>
        <taxon>Rhabditida</taxon>
        <taxon>Rhabditina</taxon>
        <taxon>Rhabditomorpha</taxon>
        <taxon>Rhabditoidea</taxon>
        <taxon>Rhabditidae</taxon>
        <taxon>Mesorhabditinae</taxon>
        <taxon>Mesorhabditis</taxon>
    </lineage>
</organism>
<dbReference type="SUPFAM" id="SSF51735">
    <property type="entry name" value="NAD(P)-binding Rossmann-fold domains"/>
    <property type="match status" value="1"/>
</dbReference>
<evidence type="ECO:0000256" key="4">
    <source>
        <dbReference type="ARBA" id="ARBA00023002"/>
    </source>
</evidence>
<evidence type="ECO:0000313" key="9">
    <source>
        <dbReference type="Proteomes" id="UP000887575"/>
    </source>
</evidence>
<proteinExistence type="predicted"/>
<dbReference type="FunFam" id="3.90.180.10:FF:000067">
    <property type="entry name" value="alcohol dehydrogenase 1-like isoform X1"/>
    <property type="match status" value="1"/>
</dbReference>
<dbReference type="InterPro" id="IPR013149">
    <property type="entry name" value="ADH-like_C"/>
</dbReference>
<evidence type="ECO:0000259" key="8">
    <source>
        <dbReference type="Pfam" id="PF08240"/>
    </source>
</evidence>
<dbReference type="GO" id="GO:0046294">
    <property type="term" value="P:formaldehyde catabolic process"/>
    <property type="evidence" value="ECO:0007669"/>
    <property type="project" value="TreeGrafter"/>
</dbReference>
<dbReference type="GO" id="GO:0008270">
    <property type="term" value="F:zinc ion binding"/>
    <property type="evidence" value="ECO:0007669"/>
    <property type="project" value="TreeGrafter"/>
</dbReference>
<feature type="compositionally biased region" description="Basic and acidic residues" evidence="6">
    <location>
        <begin position="12"/>
        <end position="24"/>
    </location>
</feature>
<dbReference type="GO" id="GO:0005829">
    <property type="term" value="C:cytosol"/>
    <property type="evidence" value="ECO:0007669"/>
    <property type="project" value="TreeGrafter"/>
</dbReference>
<keyword evidence="4" id="KW-0560">Oxidoreductase</keyword>
<evidence type="ECO:0000256" key="5">
    <source>
        <dbReference type="ARBA" id="ARBA00023027"/>
    </source>
</evidence>
<evidence type="ECO:0000256" key="3">
    <source>
        <dbReference type="ARBA" id="ARBA00022833"/>
    </source>
</evidence>
<dbReference type="Gene3D" id="3.90.180.10">
    <property type="entry name" value="Medium-chain alcohol dehydrogenases, catalytic domain"/>
    <property type="match status" value="1"/>
</dbReference>
<name>A0AAF3FJF5_9BILA</name>
<evidence type="ECO:0000256" key="6">
    <source>
        <dbReference type="SAM" id="MobiDB-lite"/>
    </source>
</evidence>
<dbReference type="Proteomes" id="UP000887575">
    <property type="component" value="Unassembled WGS sequence"/>
</dbReference>
<feature type="domain" description="Alcohol dehydrogenase-like N-terminal" evidence="8">
    <location>
        <begin position="57"/>
        <end position="185"/>
    </location>
</feature>
<dbReference type="InterPro" id="IPR013154">
    <property type="entry name" value="ADH-like_N"/>
</dbReference>